<dbReference type="EMBL" id="JADCNL010000001">
    <property type="protein sequence ID" value="KAG0495904.1"/>
    <property type="molecule type" value="Genomic_DNA"/>
</dbReference>
<comment type="caution">
    <text evidence="1">The sequence shown here is derived from an EMBL/GenBank/DDBJ whole genome shotgun (WGS) entry which is preliminary data.</text>
</comment>
<keyword evidence="2" id="KW-1185">Reference proteome</keyword>
<evidence type="ECO:0000313" key="1">
    <source>
        <dbReference type="EMBL" id="KAG0495904.1"/>
    </source>
</evidence>
<evidence type="ECO:0000313" key="2">
    <source>
        <dbReference type="Proteomes" id="UP000636800"/>
    </source>
</evidence>
<accession>A0A835RQ70</accession>
<gene>
    <name evidence="1" type="ORF">HPP92_000595</name>
</gene>
<sequence>MKRRPAAQLHSCTRMVNGRRSSTITRKERFPRDPTRYTTNIHRLRIRLSATASVGELCPRDPIPLLTTFHHPHLLPHSPN</sequence>
<name>A0A835RQ70_VANPL</name>
<dbReference type="OrthoDB" id="7042322at2759"/>
<dbReference type="AlphaFoldDB" id="A0A835RQ70"/>
<protein>
    <submittedName>
        <fullName evidence="1">Uncharacterized protein</fullName>
    </submittedName>
</protein>
<organism evidence="1 2">
    <name type="scientific">Vanilla planifolia</name>
    <name type="common">Vanilla</name>
    <dbReference type="NCBI Taxonomy" id="51239"/>
    <lineage>
        <taxon>Eukaryota</taxon>
        <taxon>Viridiplantae</taxon>
        <taxon>Streptophyta</taxon>
        <taxon>Embryophyta</taxon>
        <taxon>Tracheophyta</taxon>
        <taxon>Spermatophyta</taxon>
        <taxon>Magnoliopsida</taxon>
        <taxon>Liliopsida</taxon>
        <taxon>Asparagales</taxon>
        <taxon>Orchidaceae</taxon>
        <taxon>Vanilloideae</taxon>
        <taxon>Vanilleae</taxon>
        <taxon>Vanilla</taxon>
    </lineage>
</organism>
<proteinExistence type="predicted"/>
<reference evidence="1 2" key="1">
    <citation type="journal article" date="2020" name="Nat. Food">
        <title>A phased Vanilla planifolia genome enables genetic improvement of flavour and production.</title>
        <authorList>
            <person name="Hasing T."/>
            <person name="Tang H."/>
            <person name="Brym M."/>
            <person name="Khazi F."/>
            <person name="Huang T."/>
            <person name="Chambers A.H."/>
        </authorList>
    </citation>
    <scope>NUCLEOTIDE SEQUENCE [LARGE SCALE GENOMIC DNA]</scope>
    <source>
        <tissue evidence="1">Leaf</tissue>
    </source>
</reference>
<dbReference type="Proteomes" id="UP000636800">
    <property type="component" value="Chromosome 1"/>
</dbReference>